<proteinExistence type="predicted"/>
<evidence type="ECO:0000313" key="2">
    <source>
        <dbReference type="EMBL" id="TYK03778.1"/>
    </source>
</evidence>
<evidence type="ECO:0000313" key="1">
    <source>
        <dbReference type="EMBL" id="KAA0061108.1"/>
    </source>
</evidence>
<dbReference type="AlphaFoldDB" id="A0A5D3BXR1"/>
<dbReference type="PANTHER" id="PTHR33437">
    <property type="entry name" value="OS06G0361200 PROTEIN"/>
    <property type="match status" value="1"/>
</dbReference>
<evidence type="ECO:0000313" key="4">
    <source>
        <dbReference type="Proteomes" id="UP000321947"/>
    </source>
</evidence>
<reference evidence="3 4" key="1">
    <citation type="submission" date="2019-08" db="EMBL/GenBank/DDBJ databases">
        <title>Draft genome sequences of two oriental melons (Cucumis melo L. var makuwa).</title>
        <authorList>
            <person name="Kwon S.-Y."/>
        </authorList>
    </citation>
    <scope>NUCLEOTIDE SEQUENCE [LARGE SCALE GENOMIC DNA]</scope>
    <source>
        <strain evidence="4">cv. Chang Bougi</strain>
        <strain evidence="3">cv. SW 3</strain>
        <tissue evidence="2">Leaf</tissue>
    </source>
</reference>
<dbReference type="Proteomes" id="UP000321947">
    <property type="component" value="Unassembled WGS sequence"/>
</dbReference>
<accession>A0A5D3BXR1</accession>
<comment type="caution">
    <text evidence="2">The sequence shown here is derived from an EMBL/GenBank/DDBJ whole genome shotgun (WGS) entry which is preliminary data.</text>
</comment>
<protein>
    <submittedName>
        <fullName evidence="2">Ty3-gypsy retrotransposon protein</fullName>
    </submittedName>
</protein>
<organism evidence="2 4">
    <name type="scientific">Cucumis melo var. makuwa</name>
    <name type="common">Oriental melon</name>
    <dbReference type="NCBI Taxonomy" id="1194695"/>
    <lineage>
        <taxon>Eukaryota</taxon>
        <taxon>Viridiplantae</taxon>
        <taxon>Streptophyta</taxon>
        <taxon>Embryophyta</taxon>
        <taxon>Tracheophyta</taxon>
        <taxon>Spermatophyta</taxon>
        <taxon>Magnoliopsida</taxon>
        <taxon>eudicotyledons</taxon>
        <taxon>Gunneridae</taxon>
        <taxon>Pentapetalae</taxon>
        <taxon>rosids</taxon>
        <taxon>fabids</taxon>
        <taxon>Cucurbitales</taxon>
        <taxon>Cucurbitaceae</taxon>
        <taxon>Benincaseae</taxon>
        <taxon>Cucumis</taxon>
    </lineage>
</organism>
<gene>
    <name evidence="2" type="ORF">E5676_scaffold863G001660</name>
    <name evidence="1" type="ORF">E6C27_scaffold348G00220</name>
</gene>
<dbReference type="Proteomes" id="UP000321393">
    <property type="component" value="Unassembled WGS sequence"/>
</dbReference>
<dbReference type="PANTHER" id="PTHR33437:SF2">
    <property type="entry name" value="OS06G0361200 PROTEIN"/>
    <property type="match status" value="1"/>
</dbReference>
<sequence>MIELTGTKQRKGEPIIDCINRWRALSIDCKDILVLKIKKEKKEEKSTEKVSKGATKEAMVVSTTPLKLVSKENKVKELQDKGKKRRLTLIERQEKVYPFPDSNLPDMLEQLLEKQLIQLPEYKRPVGMKRENDSNDCKYHRVVNHSVEKYFVLKELILKLAIDKKIKLDLDDVALTNHAAVIIHPDSRLPAIGSLIQFGSLEHVVIYFSPEALQNNDFHTICSKKEEKRRGKSQRRKTRKNARKLLPIVEESEELLRPQKPITLKDFSPENFPMEVVLCHTISTTKDYASPSNLMEIAPKP</sequence>
<evidence type="ECO:0000313" key="3">
    <source>
        <dbReference type="Proteomes" id="UP000321393"/>
    </source>
</evidence>
<name>A0A5D3BXR1_CUCMM</name>
<dbReference type="EMBL" id="SSTE01005078">
    <property type="protein sequence ID" value="KAA0061108.1"/>
    <property type="molecule type" value="Genomic_DNA"/>
</dbReference>
<dbReference type="EMBL" id="SSTD01014872">
    <property type="protein sequence ID" value="TYK03778.1"/>
    <property type="molecule type" value="Genomic_DNA"/>
</dbReference>